<name>A0ABS5TBN1_9ACTN</name>
<accession>A0ABS5TBN1</accession>
<gene>
    <name evidence="6" type="ORF">KIH74_06085</name>
</gene>
<dbReference type="Gene3D" id="1.10.357.10">
    <property type="entry name" value="Tetracycline Repressor, domain 2"/>
    <property type="match status" value="1"/>
</dbReference>
<keyword evidence="3" id="KW-0804">Transcription</keyword>
<keyword evidence="1" id="KW-0805">Transcription regulation</keyword>
<dbReference type="SUPFAM" id="SSF46689">
    <property type="entry name" value="Homeodomain-like"/>
    <property type="match status" value="1"/>
</dbReference>
<evidence type="ECO:0000256" key="3">
    <source>
        <dbReference type="ARBA" id="ARBA00023163"/>
    </source>
</evidence>
<dbReference type="InterPro" id="IPR036271">
    <property type="entry name" value="Tet_transcr_reg_TetR-rel_C_sf"/>
</dbReference>
<dbReference type="PANTHER" id="PTHR30055:SF146">
    <property type="entry name" value="HTH-TYPE TRANSCRIPTIONAL DUAL REGULATOR CECR"/>
    <property type="match status" value="1"/>
</dbReference>
<protein>
    <submittedName>
        <fullName evidence="6">TetR family transcriptional regulator</fullName>
    </submittedName>
</protein>
<dbReference type="InterPro" id="IPR011075">
    <property type="entry name" value="TetR_C"/>
</dbReference>
<dbReference type="InterPro" id="IPR001647">
    <property type="entry name" value="HTH_TetR"/>
</dbReference>
<dbReference type="PANTHER" id="PTHR30055">
    <property type="entry name" value="HTH-TYPE TRANSCRIPTIONAL REGULATOR RUTR"/>
    <property type="match status" value="1"/>
</dbReference>
<evidence type="ECO:0000256" key="4">
    <source>
        <dbReference type="PROSITE-ProRule" id="PRU00335"/>
    </source>
</evidence>
<evidence type="ECO:0000313" key="7">
    <source>
        <dbReference type="Proteomes" id="UP001197247"/>
    </source>
</evidence>
<dbReference type="Proteomes" id="UP001197247">
    <property type="component" value="Unassembled WGS sequence"/>
</dbReference>
<keyword evidence="2 4" id="KW-0238">DNA-binding</keyword>
<evidence type="ECO:0000259" key="5">
    <source>
        <dbReference type="PROSITE" id="PS50977"/>
    </source>
</evidence>
<dbReference type="InterPro" id="IPR009057">
    <property type="entry name" value="Homeodomain-like_sf"/>
</dbReference>
<dbReference type="Pfam" id="PF16914">
    <property type="entry name" value="TetR_C_12"/>
    <property type="match status" value="1"/>
</dbReference>
<evidence type="ECO:0000256" key="2">
    <source>
        <dbReference type="ARBA" id="ARBA00023125"/>
    </source>
</evidence>
<feature type="domain" description="HTH tetR-type" evidence="5">
    <location>
        <begin position="9"/>
        <end position="69"/>
    </location>
</feature>
<feature type="DNA-binding region" description="H-T-H motif" evidence="4">
    <location>
        <begin position="32"/>
        <end position="51"/>
    </location>
</feature>
<keyword evidence="7" id="KW-1185">Reference proteome</keyword>
<evidence type="ECO:0000313" key="6">
    <source>
        <dbReference type="EMBL" id="MBT0768485.1"/>
    </source>
</evidence>
<dbReference type="EMBL" id="JAHBAY010000002">
    <property type="protein sequence ID" value="MBT0768485.1"/>
    <property type="molecule type" value="Genomic_DNA"/>
</dbReference>
<dbReference type="SUPFAM" id="SSF48498">
    <property type="entry name" value="Tetracyclin repressor-like, C-terminal domain"/>
    <property type="match status" value="1"/>
</dbReference>
<dbReference type="PROSITE" id="PS50977">
    <property type="entry name" value="HTH_TETR_2"/>
    <property type="match status" value="1"/>
</dbReference>
<organism evidence="6 7">
    <name type="scientific">Kineosporia corallincola</name>
    <dbReference type="NCBI Taxonomy" id="2835133"/>
    <lineage>
        <taxon>Bacteria</taxon>
        <taxon>Bacillati</taxon>
        <taxon>Actinomycetota</taxon>
        <taxon>Actinomycetes</taxon>
        <taxon>Kineosporiales</taxon>
        <taxon>Kineosporiaceae</taxon>
        <taxon>Kineosporia</taxon>
    </lineage>
</organism>
<evidence type="ECO:0000256" key="1">
    <source>
        <dbReference type="ARBA" id="ARBA00023015"/>
    </source>
</evidence>
<dbReference type="Pfam" id="PF00440">
    <property type="entry name" value="TetR_N"/>
    <property type="match status" value="1"/>
</dbReference>
<reference evidence="6 7" key="1">
    <citation type="submission" date="2021-05" db="EMBL/GenBank/DDBJ databases">
        <title>Kineosporia and Streptomyces sp. nov. two new marine actinobacteria isolated from Coral.</title>
        <authorList>
            <person name="Buangrab K."/>
            <person name="Sutthacheep M."/>
            <person name="Yeemin T."/>
            <person name="Harunari E."/>
            <person name="Igarashi Y."/>
            <person name="Kanchanasin P."/>
            <person name="Tanasupawat S."/>
            <person name="Phongsopitanun W."/>
        </authorList>
    </citation>
    <scope>NUCLEOTIDE SEQUENCE [LARGE SCALE GENOMIC DNA]</scope>
    <source>
        <strain evidence="6 7">J2-2</strain>
    </source>
</reference>
<proteinExistence type="predicted"/>
<sequence>MATRRTTTGGTRRRIMEQAARLCLERSGADPSVADIARAAGVYPNQITYHFGSKDSLMVHAAFLGLLNDAKRVEKVGARATDADAFRRNVSRAVLAMPSLPSVSRALAAAIARPELTHVVDTHLQLLFRQSEVYLSHVTTARGWNARRPLGLEARTFWSTALGATLLSRAGFSGDSADLDLAGTLTIHD</sequence>
<dbReference type="InterPro" id="IPR050109">
    <property type="entry name" value="HTH-type_TetR-like_transc_reg"/>
</dbReference>
<comment type="caution">
    <text evidence="6">The sequence shown here is derived from an EMBL/GenBank/DDBJ whole genome shotgun (WGS) entry which is preliminary data.</text>
</comment>
<dbReference type="RefSeq" id="WP_214154779.1">
    <property type="nucleotide sequence ID" value="NZ_JAHBAY010000002.1"/>
</dbReference>